<reference evidence="1 2" key="1">
    <citation type="submission" date="2018-10" db="EMBL/GenBank/DDBJ databases">
        <title>Genome-centric metagenomics revealed C2 chemical producing, CO utilizing Clostridium with novel acetogenic gene cluster.</title>
        <authorList>
            <person name="Kang H."/>
            <person name="Park B."/>
            <person name="Choi I.G."/>
            <person name="Chang I.S."/>
        </authorList>
    </citation>
    <scope>NUCLEOTIDE SEQUENCE [LARGE SCALE GENOMIC DNA]</scope>
    <source>
        <strain evidence="1 2">H21-9</strain>
    </source>
</reference>
<proteinExistence type="predicted"/>
<dbReference type="AlphaFoldDB" id="A0A3M0SES3"/>
<organism evidence="1 2">
    <name type="scientific">Clostridium autoethanogenum</name>
    <dbReference type="NCBI Taxonomy" id="84023"/>
    <lineage>
        <taxon>Bacteria</taxon>
        <taxon>Bacillati</taxon>
        <taxon>Bacillota</taxon>
        <taxon>Clostridia</taxon>
        <taxon>Eubacteriales</taxon>
        <taxon>Clostridiaceae</taxon>
        <taxon>Clostridium</taxon>
    </lineage>
</organism>
<gene>
    <name evidence="1" type="ORF">D9O40_15475</name>
</gene>
<comment type="caution">
    <text evidence="1">The sequence shown here is derived from an EMBL/GenBank/DDBJ whole genome shotgun (WGS) entry which is preliminary data.</text>
</comment>
<accession>A0A3M0SES3</accession>
<evidence type="ECO:0000313" key="2">
    <source>
        <dbReference type="Proteomes" id="UP000277999"/>
    </source>
</evidence>
<dbReference type="EMBL" id="RFAQ01000060">
    <property type="protein sequence ID" value="RMC96799.1"/>
    <property type="molecule type" value="Genomic_DNA"/>
</dbReference>
<evidence type="ECO:0000313" key="1">
    <source>
        <dbReference type="EMBL" id="RMC96799.1"/>
    </source>
</evidence>
<protein>
    <submittedName>
        <fullName evidence="1">Uncharacterized protein</fullName>
    </submittedName>
</protein>
<name>A0A3M0SES3_9CLOT</name>
<dbReference type="Proteomes" id="UP000277999">
    <property type="component" value="Unassembled WGS sequence"/>
</dbReference>
<sequence length="96" mass="10579">MLINRILSALALRRLYPLEKIVIQGRSCSQRKLGEKQISQIFDLAIVAFAACKQISQIFDLAIVAFAVCKQISQIFDLVIVAFAVCVGVLEQVVIG</sequence>